<dbReference type="GO" id="GO:0004001">
    <property type="term" value="F:adenosine kinase activity"/>
    <property type="evidence" value="ECO:0007669"/>
    <property type="project" value="UniProtKB-UniRule"/>
</dbReference>
<dbReference type="Proteomes" id="UP001375240">
    <property type="component" value="Unassembled WGS sequence"/>
</dbReference>
<comment type="catalytic activity">
    <reaction evidence="11">
        <text>adenosine + ATP = AMP + ADP + H(+)</text>
        <dbReference type="Rhea" id="RHEA:20824"/>
        <dbReference type="ChEBI" id="CHEBI:15378"/>
        <dbReference type="ChEBI" id="CHEBI:16335"/>
        <dbReference type="ChEBI" id="CHEBI:30616"/>
        <dbReference type="ChEBI" id="CHEBI:456215"/>
        <dbReference type="ChEBI" id="CHEBI:456216"/>
        <dbReference type="EC" id="2.7.1.20"/>
    </reaction>
</comment>
<dbReference type="GO" id="GO:0006166">
    <property type="term" value="P:purine ribonucleoside salvage"/>
    <property type="evidence" value="ECO:0007669"/>
    <property type="project" value="UniProtKB-KW"/>
</dbReference>
<dbReference type="SUPFAM" id="SSF53613">
    <property type="entry name" value="Ribokinase-like"/>
    <property type="match status" value="1"/>
</dbReference>
<evidence type="ECO:0000313" key="13">
    <source>
        <dbReference type="EMBL" id="KAK6349617.1"/>
    </source>
</evidence>
<dbReference type="InterPro" id="IPR011611">
    <property type="entry name" value="PfkB_dom"/>
</dbReference>
<dbReference type="InterPro" id="IPR029056">
    <property type="entry name" value="Ribokinase-like"/>
</dbReference>
<evidence type="ECO:0000259" key="12">
    <source>
        <dbReference type="Pfam" id="PF00294"/>
    </source>
</evidence>
<keyword evidence="8 11" id="KW-0418">Kinase</keyword>
<dbReference type="PANTHER" id="PTHR45769">
    <property type="entry name" value="ADENOSINE KINASE"/>
    <property type="match status" value="1"/>
</dbReference>
<dbReference type="PRINTS" id="PR00989">
    <property type="entry name" value="ADENOKINASE"/>
</dbReference>
<evidence type="ECO:0000256" key="1">
    <source>
        <dbReference type="ARBA" id="ARBA00001946"/>
    </source>
</evidence>
<dbReference type="CDD" id="cd01168">
    <property type="entry name" value="adenosine_kinase"/>
    <property type="match status" value="1"/>
</dbReference>
<gene>
    <name evidence="13" type="primary">ADO1</name>
    <name evidence="13" type="ORF">TWF696_005901</name>
</gene>
<evidence type="ECO:0000256" key="4">
    <source>
        <dbReference type="ARBA" id="ARBA00012119"/>
    </source>
</evidence>
<evidence type="ECO:0000256" key="7">
    <source>
        <dbReference type="ARBA" id="ARBA00022741"/>
    </source>
</evidence>
<evidence type="ECO:0000256" key="10">
    <source>
        <dbReference type="PIRSR" id="PIRSR601805-1"/>
    </source>
</evidence>
<comment type="function">
    <text evidence="11">ATP dependent phosphorylation of adenosine and other related nucleoside analogs to monophosphate derivatives.</text>
</comment>
<dbReference type="PANTHER" id="PTHR45769:SF3">
    <property type="entry name" value="ADENOSINE KINASE"/>
    <property type="match status" value="1"/>
</dbReference>
<keyword evidence="7 11" id="KW-0547">Nucleotide-binding</keyword>
<feature type="active site" description="Proton acceptor" evidence="10">
    <location>
        <position position="298"/>
    </location>
</feature>
<dbReference type="PROSITE" id="PS00584">
    <property type="entry name" value="PFKB_KINASES_2"/>
    <property type="match status" value="1"/>
</dbReference>
<evidence type="ECO:0000256" key="6">
    <source>
        <dbReference type="ARBA" id="ARBA00022726"/>
    </source>
</evidence>
<dbReference type="AlphaFoldDB" id="A0AAV9UUQ0"/>
<accession>A0AAV9UUQ0</accession>
<evidence type="ECO:0000256" key="11">
    <source>
        <dbReference type="RuleBase" id="RU368116"/>
    </source>
</evidence>
<feature type="domain" description="Carbohydrate kinase PfkB" evidence="12">
    <location>
        <begin position="25"/>
        <end position="340"/>
    </location>
</feature>
<dbReference type="GO" id="GO:0005829">
    <property type="term" value="C:cytosol"/>
    <property type="evidence" value="ECO:0007669"/>
    <property type="project" value="TreeGrafter"/>
</dbReference>
<comment type="caution">
    <text evidence="13">The sequence shown here is derived from an EMBL/GenBank/DDBJ whole genome shotgun (WGS) entry which is preliminary data.</text>
</comment>
<dbReference type="Pfam" id="PF00294">
    <property type="entry name" value="PfkB"/>
    <property type="match status" value="1"/>
</dbReference>
<dbReference type="InterPro" id="IPR002173">
    <property type="entry name" value="Carboh/pur_kinase_PfkB_CS"/>
</dbReference>
<keyword evidence="5 11" id="KW-0808">Transferase</keyword>
<dbReference type="GO" id="GO:0005524">
    <property type="term" value="F:ATP binding"/>
    <property type="evidence" value="ECO:0007669"/>
    <property type="project" value="UniProtKB-UniRule"/>
</dbReference>
<dbReference type="EMBL" id="JAVHNQ010000004">
    <property type="protein sequence ID" value="KAK6349617.1"/>
    <property type="molecule type" value="Genomic_DNA"/>
</dbReference>
<evidence type="ECO:0000256" key="8">
    <source>
        <dbReference type="ARBA" id="ARBA00022777"/>
    </source>
</evidence>
<evidence type="ECO:0000256" key="3">
    <source>
        <dbReference type="ARBA" id="ARBA00010688"/>
    </source>
</evidence>
<keyword evidence="9 11" id="KW-0067">ATP-binding</keyword>
<evidence type="ECO:0000256" key="9">
    <source>
        <dbReference type="ARBA" id="ARBA00022840"/>
    </source>
</evidence>
<comment type="similarity">
    <text evidence="3 11">Belongs to the carbohydrate kinase PfkB family.</text>
</comment>
<dbReference type="GO" id="GO:0044209">
    <property type="term" value="P:AMP salvage"/>
    <property type="evidence" value="ECO:0007669"/>
    <property type="project" value="UniProtKB-UniRule"/>
</dbReference>
<protein>
    <recommendedName>
        <fullName evidence="4 11">Adenosine kinase</fullName>
        <shortName evidence="11">AK</shortName>
        <ecNumber evidence="4 11">2.7.1.20</ecNumber>
    </recommendedName>
    <alternativeName>
        <fullName evidence="11">Adenosine 5'-phosphotransferase</fullName>
    </alternativeName>
</protein>
<dbReference type="GO" id="GO:0005634">
    <property type="term" value="C:nucleus"/>
    <property type="evidence" value="ECO:0007669"/>
    <property type="project" value="TreeGrafter"/>
</dbReference>
<dbReference type="FunFam" id="3.40.1190.20:FF:000014">
    <property type="entry name" value="ADO1p Adenosine kinase"/>
    <property type="match status" value="1"/>
</dbReference>
<proteinExistence type="inferred from homology"/>
<dbReference type="Gene3D" id="3.30.1110.10">
    <property type="match status" value="1"/>
</dbReference>
<evidence type="ECO:0000313" key="14">
    <source>
        <dbReference type="Proteomes" id="UP001375240"/>
    </source>
</evidence>
<organism evidence="13 14">
    <name type="scientific">Orbilia brochopaga</name>
    <dbReference type="NCBI Taxonomy" id="3140254"/>
    <lineage>
        <taxon>Eukaryota</taxon>
        <taxon>Fungi</taxon>
        <taxon>Dikarya</taxon>
        <taxon>Ascomycota</taxon>
        <taxon>Pezizomycotina</taxon>
        <taxon>Orbiliomycetes</taxon>
        <taxon>Orbiliales</taxon>
        <taxon>Orbiliaceae</taxon>
        <taxon>Orbilia</taxon>
    </lineage>
</organism>
<keyword evidence="11" id="KW-0460">Magnesium</keyword>
<evidence type="ECO:0000256" key="5">
    <source>
        <dbReference type="ARBA" id="ARBA00022679"/>
    </source>
</evidence>
<comment type="cofactor">
    <cofactor evidence="1 11">
        <name>Mg(2+)</name>
        <dbReference type="ChEBI" id="CHEBI:18420"/>
    </cofactor>
</comment>
<dbReference type="InterPro" id="IPR001805">
    <property type="entry name" value="Adenokinase"/>
</dbReference>
<comment type="pathway">
    <text evidence="2 11">Purine metabolism; AMP biosynthesis via salvage pathway; AMP from adenosine: step 1/1.</text>
</comment>
<name>A0AAV9UUQ0_9PEZI</name>
<keyword evidence="14" id="KW-1185">Reference proteome</keyword>
<reference evidence="13 14" key="1">
    <citation type="submission" date="2019-10" db="EMBL/GenBank/DDBJ databases">
        <authorList>
            <person name="Palmer J.M."/>
        </authorList>
    </citation>
    <scope>NUCLEOTIDE SEQUENCE [LARGE SCALE GENOMIC DNA]</scope>
    <source>
        <strain evidence="13 14">TWF696</strain>
    </source>
</reference>
<keyword evidence="6 11" id="KW-0660">Purine salvage</keyword>
<dbReference type="EC" id="2.7.1.20" evidence="4 11"/>
<dbReference type="Gene3D" id="3.40.1190.20">
    <property type="match status" value="1"/>
</dbReference>
<sequence>MVKEYSLLCLENPLLDIQATGNQELLDKYGLKANDAILADPSKHLDLYPELIEKFNAKFVAGGAAQNSARGAQYILPPNSVLYIGCIGNDDYGKQLKQVCDNEGLRVEYRIDDEHPTGRCGVIITGHNRSMVTDLGAANHYKLEHLQSERIWKLVEEAEYFYVGGYHLTVCVPAILALAEEAVKKDKSFVMNISAPFVAQFFKDQLDSTSPYWDYLLGNETEAAAYATAHDLGDASVADIARHLANLPKKNEKRKRVVIITQGTLPTIVAVQGEDGVQEFPVHAVAEADIVDTNGAGDAFAGGFLAGLVLGKELKESVDMAQWLASWNVRQLGPSYPQPKKEYTPSQ</sequence>
<evidence type="ECO:0000256" key="2">
    <source>
        <dbReference type="ARBA" id="ARBA00004801"/>
    </source>
</evidence>
<dbReference type="GO" id="GO:0006144">
    <property type="term" value="P:purine nucleobase metabolic process"/>
    <property type="evidence" value="ECO:0007669"/>
    <property type="project" value="TreeGrafter"/>
</dbReference>